<dbReference type="PANTHER" id="PTHR48014">
    <property type="entry name" value="SERINE/THREONINE-PROTEIN KINASE FRAY2"/>
    <property type="match status" value="1"/>
</dbReference>
<feature type="domain" description="Protein kinase" evidence="3">
    <location>
        <begin position="1"/>
        <end position="265"/>
    </location>
</feature>
<reference evidence="4 5" key="1">
    <citation type="journal article" date="2024" name="Nat. Commun.">
        <title>Phylogenomics reveals the evolutionary origins of lichenization in chlorophyte algae.</title>
        <authorList>
            <person name="Puginier C."/>
            <person name="Libourel C."/>
            <person name="Otte J."/>
            <person name="Skaloud P."/>
            <person name="Haon M."/>
            <person name="Grisel S."/>
            <person name="Petersen M."/>
            <person name="Berrin J.G."/>
            <person name="Delaux P.M."/>
            <person name="Dal Grande F."/>
            <person name="Keller J."/>
        </authorList>
    </citation>
    <scope>NUCLEOTIDE SEQUENCE [LARGE SCALE GENOMIC DNA]</scope>
    <source>
        <strain evidence="4 5">SAG 245.80</strain>
    </source>
</reference>
<feature type="region of interest" description="Disordered" evidence="2">
    <location>
        <begin position="311"/>
        <end position="342"/>
    </location>
</feature>
<protein>
    <recommendedName>
        <fullName evidence="3">Protein kinase domain-containing protein</fullName>
    </recommendedName>
</protein>
<dbReference type="InterPro" id="IPR000719">
    <property type="entry name" value="Prot_kinase_dom"/>
</dbReference>
<dbReference type="GO" id="GO:0004672">
    <property type="term" value="F:protein kinase activity"/>
    <property type="evidence" value="ECO:0007669"/>
    <property type="project" value="InterPro"/>
</dbReference>
<feature type="compositionally biased region" description="Low complexity" evidence="2">
    <location>
        <begin position="331"/>
        <end position="342"/>
    </location>
</feature>
<dbReference type="PROSITE" id="PS00108">
    <property type="entry name" value="PROTEIN_KINASE_ST"/>
    <property type="match status" value="1"/>
</dbReference>
<evidence type="ECO:0000259" key="3">
    <source>
        <dbReference type="PROSITE" id="PS50011"/>
    </source>
</evidence>
<dbReference type="Proteomes" id="UP001445335">
    <property type="component" value="Unassembled WGS sequence"/>
</dbReference>
<dbReference type="SMART" id="SM00220">
    <property type="entry name" value="S_TKc"/>
    <property type="match status" value="1"/>
</dbReference>
<dbReference type="PANTHER" id="PTHR48014:SF21">
    <property type="entry name" value="SERINE_THREONINE-PROTEIN KINASE FRAY2"/>
    <property type="match status" value="1"/>
</dbReference>
<evidence type="ECO:0000313" key="5">
    <source>
        <dbReference type="Proteomes" id="UP001445335"/>
    </source>
</evidence>
<dbReference type="GO" id="GO:0005524">
    <property type="term" value="F:ATP binding"/>
    <property type="evidence" value="ECO:0007669"/>
    <property type="project" value="InterPro"/>
</dbReference>
<comment type="caution">
    <text evidence="4">The sequence shown here is derived from an EMBL/GenBank/DDBJ whole genome shotgun (WGS) entry which is preliminary data.</text>
</comment>
<comment type="similarity">
    <text evidence="1">Belongs to the protein kinase superfamily. STE Ser/Thr protein kinase family. STE20 subfamily.</text>
</comment>
<dbReference type="Pfam" id="PF00069">
    <property type="entry name" value="Pkinase"/>
    <property type="match status" value="1"/>
</dbReference>
<dbReference type="PROSITE" id="PS50011">
    <property type="entry name" value="PROTEIN_KINASE_DOM"/>
    <property type="match status" value="1"/>
</dbReference>
<dbReference type="InterPro" id="IPR047173">
    <property type="entry name" value="STRAD_A/B-like"/>
</dbReference>
<evidence type="ECO:0000256" key="2">
    <source>
        <dbReference type="SAM" id="MobiDB-lite"/>
    </source>
</evidence>
<dbReference type="AlphaFoldDB" id="A0AAW1QWZ0"/>
<gene>
    <name evidence="4" type="ORF">WJX81_000646</name>
</gene>
<dbReference type="InterPro" id="IPR008271">
    <property type="entry name" value="Ser/Thr_kinase_AS"/>
</dbReference>
<name>A0AAW1QWZ0_9CHLO</name>
<accession>A0AAW1QWZ0</accession>
<dbReference type="SUPFAM" id="SSF56112">
    <property type="entry name" value="Protein kinase-like (PK-like)"/>
    <property type="match status" value="1"/>
</dbReference>
<evidence type="ECO:0000313" key="4">
    <source>
        <dbReference type="EMBL" id="KAK9825833.1"/>
    </source>
</evidence>
<dbReference type="GO" id="GO:0043539">
    <property type="term" value="F:protein serine/threonine kinase activator activity"/>
    <property type="evidence" value="ECO:0007669"/>
    <property type="project" value="InterPro"/>
</dbReference>
<organism evidence="4 5">
    <name type="scientific">Elliptochloris bilobata</name>
    <dbReference type="NCBI Taxonomy" id="381761"/>
    <lineage>
        <taxon>Eukaryota</taxon>
        <taxon>Viridiplantae</taxon>
        <taxon>Chlorophyta</taxon>
        <taxon>core chlorophytes</taxon>
        <taxon>Trebouxiophyceae</taxon>
        <taxon>Trebouxiophyceae incertae sedis</taxon>
        <taxon>Elliptochloris clade</taxon>
        <taxon>Elliptochloris</taxon>
    </lineage>
</organism>
<proteinExistence type="inferred from homology"/>
<feature type="region of interest" description="Disordered" evidence="2">
    <location>
        <begin position="113"/>
        <end position="150"/>
    </location>
</feature>
<dbReference type="InterPro" id="IPR011009">
    <property type="entry name" value="Kinase-like_dom_sf"/>
</dbReference>
<keyword evidence="5" id="KW-1185">Reference proteome</keyword>
<evidence type="ECO:0000256" key="1">
    <source>
        <dbReference type="ARBA" id="ARBA00008874"/>
    </source>
</evidence>
<dbReference type="EMBL" id="JALJOU010000070">
    <property type="protein sequence ID" value="KAK9825833.1"/>
    <property type="molecule type" value="Genomic_DNA"/>
</dbReference>
<sequence length="650" mass="67556">MHGMRHPNVLRLYASFVSEPALWMVMPFVSGGSLSSILATKYHDGMEEELIVTIARDVLVGPGSLHSNGFTHRDLKASNLLVAEDGRILLADFGVCATLEHVEATTAVSESNAQASLDSGASPDVGGTSPLQVQDSSSSVASSPASGGSSQWGRYLSRSTFLWHHPAGAGAGLRCTDLALFTFYKPDQEPCWPDNYFSRKVPFAHHSLTSIVLRTVLGDAPTLASFTEHSPHKFSEQAAQFVSLCLNKDAGNRPLAAALLKHAFIKKARDGRWLAQRLLAVGRGGGGSAKFGSSPQVSFSDASKTVAANAAPGQKAPRTLWSGRGSGTTMRQRGSSSGSEASAQATKAKLVHRLTWTLSTAAPRASIVFEITAWYGKARIGFNYDEYTVRLPKDMGGGLLEIEVSMYLTVMLRGSAKLDGLRLPMPAYTNTEALRAGQASAGGSAAAGAAACASPAGVPALVAVAIDTKLQPEAKVVARPSPTTVLEAGATSHVPLSPCLPGDADGPAIGLDPGAAAPLSSASSASSATPRLAAIHEQCEACLVPEDALAAPASPFLTAAITAEAAAGGQESRAGEARAEAAAAADAAVEAALARLAVDFQKRERMLLAAVAARSERERELLARLDTLERRERMNSDGVAAHSCAEAGMA</sequence>
<feature type="compositionally biased region" description="Low complexity" evidence="2">
    <location>
        <begin position="136"/>
        <end position="149"/>
    </location>
</feature>
<dbReference type="Gene3D" id="1.10.510.10">
    <property type="entry name" value="Transferase(Phosphotransferase) domain 1"/>
    <property type="match status" value="2"/>
</dbReference>